<proteinExistence type="predicted"/>
<dbReference type="EMBL" id="UINC01173297">
    <property type="protein sequence ID" value="SVD78818.1"/>
    <property type="molecule type" value="Genomic_DNA"/>
</dbReference>
<protein>
    <submittedName>
        <fullName evidence="1">Uncharacterized protein</fullName>
    </submittedName>
</protein>
<name>A0A382Y8K1_9ZZZZ</name>
<feature type="non-terminal residue" evidence="1">
    <location>
        <position position="1"/>
    </location>
</feature>
<sequence>HVAQWESTSLTRKGSAVQIRPHLPSFI</sequence>
<dbReference type="AlphaFoldDB" id="A0A382Y8K1"/>
<gene>
    <name evidence="1" type="ORF">METZ01_LOCUS431672</name>
</gene>
<evidence type="ECO:0000313" key="1">
    <source>
        <dbReference type="EMBL" id="SVD78818.1"/>
    </source>
</evidence>
<reference evidence="1" key="1">
    <citation type="submission" date="2018-05" db="EMBL/GenBank/DDBJ databases">
        <authorList>
            <person name="Lanie J.A."/>
            <person name="Ng W.-L."/>
            <person name="Kazmierczak K.M."/>
            <person name="Andrzejewski T.M."/>
            <person name="Davidsen T.M."/>
            <person name="Wayne K.J."/>
            <person name="Tettelin H."/>
            <person name="Glass J.I."/>
            <person name="Rusch D."/>
            <person name="Podicherti R."/>
            <person name="Tsui H.-C.T."/>
            <person name="Winkler M.E."/>
        </authorList>
    </citation>
    <scope>NUCLEOTIDE SEQUENCE</scope>
</reference>
<organism evidence="1">
    <name type="scientific">marine metagenome</name>
    <dbReference type="NCBI Taxonomy" id="408172"/>
    <lineage>
        <taxon>unclassified sequences</taxon>
        <taxon>metagenomes</taxon>
        <taxon>ecological metagenomes</taxon>
    </lineage>
</organism>
<feature type="non-terminal residue" evidence="1">
    <location>
        <position position="27"/>
    </location>
</feature>
<accession>A0A382Y8K1</accession>